<sequence length="111" mass="12482">AFGGPIWRATILVSLLGVAAYKYLPEPADNVYLTRWIALYDAPRDFWLNLNAKHAAQQEQVSDAMILFSDAKMPQVHRYRYPQVFEQASPFINAVGSNIDMSGVVVRGDHT</sequence>
<feature type="non-terminal residue" evidence="2">
    <location>
        <position position="1"/>
    </location>
</feature>
<accession>A0A5C3MGT0</accession>
<keyword evidence="1" id="KW-0732">Signal</keyword>
<dbReference type="InterPro" id="IPR034444">
    <property type="entry name" value="Nuo17.8"/>
</dbReference>
<name>A0A5C3MGT0_9AGAR</name>
<organism evidence="2 3">
    <name type="scientific">Crucibulum laeve</name>
    <dbReference type="NCBI Taxonomy" id="68775"/>
    <lineage>
        <taxon>Eukaryota</taxon>
        <taxon>Fungi</taxon>
        <taxon>Dikarya</taxon>
        <taxon>Basidiomycota</taxon>
        <taxon>Agaricomycotina</taxon>
        <taxon>Agaricomycetes</taxon>
        <taxon>Agaricomycetidae</taxon>
        <taxon>Agaricales</taxon>
        <taxon>Agaricineae</taxon>
        <taxon>Nidulariaceae</taxon>
        <taxon>Crucibulum</taxon>
    </lineage>
</organism>
<dbReference type="STRING" id="68775.A0A5C3MGT0"/>
<dbReference type="EMBL" id="ML213590">
    <property type="protein sequence ID" value="TFK44604.1"/>
    <property type="molecule type" value="Genomic_DNA"/>
</dbReference>
<dbReference type="Proteomes" id="UP000308652">
    <property type="component" value="Unassembled WGS sequence"/>
</dbReference>
<feature type="chain" id="PRO_5023016994" evidence="1">
    <location>
        <begin position="21"/>
        <end position="111"/>
    </location>
</feature>
<protein>
    <submittedName>
        <fullName evidence="2">Uncharacterized protein</fullName>
    </submittedName>
</protein>
<reference evidence="2 3" key="1">
    <citation type="journal article" date="2019" name="Nat. Ecol. Evol.">
        <title>Megaphylogeny resolves global patterns of mushroom evolution.</title>
        <authorList>
            <person name="Varga T."/>
            <person name="Krizsan K."/>
            <person name="Foldi C."/>
            <person name="Dima B."/>
            <person name="Sanchez-Garcia M."/>
            <person name="Sanchez-Ramirez S."/>
            <person name="Szollosi G.J."/>
            <person name="Szarkandi J.G."/>
            <person name="Papp V."/>
            <person name="Albert L."/>
            <person name="Andreopoulos W."/>
            <person name="Angelini C."/>
            <person name="Antonin V."/>
            <person name="Barry K.W."/>
            <person name="Bougher N.L."/>
            <person name="Buchanan P."/>
            <person name="Buyck B."/>
            <person name="Bense V."/>
            <person name="Catcheside P."/>
            <person name="Chovatia M."/>
            <person name="Cooper J."/>
            <person name="Damon W."/>
            <person name="Desjardin D."/>
            <person name="Finy P."/>
            <person name="Geml J."/>
            <person name="Haridas S."/>
            <person name="Hughes K."/>
            <person name="Justo A."/>
            <person name="Karasinski D."/>
            <person name="Kautmanova I."/>
            <person name="Kiss B."/>
            <person name="Kocsube S."/>
            <person name="Kotiranta H."/>
            <person name="LaButti K.M."/>
            <person name="Lechner B.E."/>
            <person name="Liimatainen K."/>
            <person name="Lipzen A."/>
            <person name="Lukacs Z."/>
            <person name="Mihaltcheva S."/>
            <person name="Morgado L.N."/>
            <person name="Niskanen T."/>
            <person name="Noordeloos M.E."/>
            <person name="Ohm R.A."/>
            <person name="Ortiz-Santana B."/>
            <person name="Ovrebo C."/>
            <person name="Racz N."/>
            <person name="Riley R."/>
            <person name="Savchenko A."/>
            <person name="Shiryaev A."/>
            <person name="Soop K."/>
            <person name="Spirin V."/>
            <person name="Szebenyi C."/>
            <person name="Tomsovsky M."/>
            <person name="Tulloss R.E."/>
            <person name="Uehling J."/>
            <person name="Grigoriev I.V."/>
            <person name="Vagvolgyi C."/>
            <person name="Papp T."/>
            <person name="Martin F.M."/>
            <person name="Miettinen O."/>
            <person name="Hibbett D.S."/>
            <person name="Nagy L.G."/>
        </authorList>
    </citation>
    <scope>NUCLEOTIDE SEQUENCE [LARGE SCALE GENOMIC DNA]</scope>
    <source>
        <strain evidence="2 3">CBS 166.37</strain>
    </source>
</reference>
<dbReference type="PANTHER" id="PTHR42100">
    <property type="entry name" value="OXIDOREDUCTASE 178 KDA SUBUNIT, PUTATIVE (AFU_ORTHOLOGUE AFUA_8G04320)-RELATED"/>
    <property type="match status" value="1"/>
</dbReference>
<keyword evidence="3" id="KW-1185">Reference proteome</keyword>
<evidence type="ECO:0000256" key="1">
    <source>
        <dbReference type="SAM" id="SignalP"/>
    </source>
</evidence>
<proteinExistence type="predicted"/>
<dbReference type="OrthoDB" id="2120038at2759"/>
<evidence type="ECO:0000313" key="3">
    <source>
        <dbReference type="Proteomes" id="UP000308652"/>
    </source>
</evidence>
<feature type="signal peptide" evidence="1">
    <location>
        <begin position="1"/>
        <end position="20"/>
    </location>
</feature>
<dbReference type="PANTHER" id="PTHR42100:SF1">
    <property type="entry name" value="OXIDOREDUCTASE 178 KDA SUBUNIT, PUTATIVE (AFU_ORTHOLOGUE AFUA_8G04320)-RELATED"/>
    <property type="match status" value="1"/>
</dbReference>
<evidence type="ECO:0000313" key="2">
    <source>
        <dbReference type="EMBL" id="TFK44604.1"/>
    </source>
</evidence>
<gene>
    <name evidence="2" type="ORF">BDQ12DRAFT_595098</name>
</gene>
<dbReference type="AlphaFoldDB" id="A0A5C3MGT0"/>
<dbReference type="GO" id="GO:0005739">
    <property type="term" value="C:mitochondrion"/>
    <property type="evidence" value="ECO:0007669"/>
    <property type="project" value="InterPro"/>
</dbReference>